<dbReference type="SUPFAM" id="SSF53178">
    <property type="entry name" value="Peptidyl-tRNA hydrolase-like"/>
    <property type="match status" value="1"/>
</dbReference>
<dbReference type="EMBL" id="LBXN01000019">
    <property type="protein sequence ID" value="KKR33297.1"/>
    <property type="molecule type" value="Genomic_DNA"/>
</dbReference>
<dbReference type="AlphaFoldDB" id="A0A0G0T643"/>
<evidence type="ECO:0000256" key="6">
    <source>
        <dbReference type="ARBA" id="ARBA00050038"/>
    </source>
</evidence>
<protein>
    <recommendedName>
        <fullName evidence="6 7">Peptidyl-tRNA hydrolase</fullName>
        <shortName evidence="7">Pth</shortName>
        <ecNumber evidence="1 7">3.1.1.29</ecNumber>
    </recommendedName>
</protein>
<evidence type="ECO:0000256" key="7">
    <source>
        <dbReference type="HAMAP-Rule" id="MF_00083"/>
    </source>
</evidence>
<dbReference type="InterPro" id="IPR001328">
    <property type="entry name" value="Pept_tRNA_hydro"/>
</dbReference>
<dbReference type="Proteomes" id="UP000034539">
    <property type="component" value="Unassembled WGS sequence"/>
</dbReference>
<evidence type="ECO:0000256" key="1">
    <source>
        <dbReference type="ARBA" id="ARBA00013260"/>
    </source>
</evidence>
<dbReference type="PATRIC" id="fig|1618450.3.peg.519"/>
<dbReference type="CDD" id="cd00462">
    <property type="entry name" value="PTH"/>
    <property type="match status" value="1"/>
</dbReference>
<feature type="binding site" evidence="7">
    <location>
        <position position="67"/>
    </location>
    <ligand>
        <name>tRNA</name>
        <dbReference type="ChEBI" id="CHEBI:17843"/>
    </ligand>
</feature>
<keyword evidence="2 7" id="KW-0820">tRNA-binding</keyword>
<feature type="binding site" evidence="7">
    <location>
        <position position="14"/>
    </location>
    <ligand>
        <name>tRNA</name>
        <dbReference type="ChEBI" id="CHEBI:17843"/>
    </ligand>
</feature>
<evidence type="ECO:0000256" key="4">
    <source>
        <dbReference type="ARBA" id="ARBA00022884"/>
    </source>
</evidence>
<dbReference type="FunFam" id="3.40.50.1470:FF:000001">
    <property type="entry name" value="Peptidyl-tRNA hydrolase"/>
    <property type="match status" value="1"/>
</dbReference>
<feature type="binding site" evidence="7">
    <location>
        <position position="113"/>
    </location>
    <ligand>
        <name>tRNA</name>
        <dbReference type="ChEBI" id="CHEBI:17843"/>
    </ligand>
</feature>
<accession>A0A0G0T643</accession>
<dbReference type="EC" id="3.1.1.29" evidence="1 7"/>
<comment type="function">
    <text evidence="7">Catalyzes the release of premature peptidyl moieties from peptidyl-tRNA molecules trapped in stalled 50S ribosomal subunits, and thus maintains levels of free tRNAs and 50S ribosomes.</text>
</comment>
<organism evidence="10 11">
    <name type="scientific">Candidatus Gottesmanbacteria bacterium GW2011_GWC2_39_8</name>
    <dbReference type="NCBI Taxonomy" id="1618450"/>
    <lineage>
        <taxon>Bacteria</taxon>
        <taxon>Candidatus Gottesmaniibacteriota</taxon>
    </lineage>
</organism>
<feature type="active site" description="Proton acceptor" evidence="7">
    <location>
        <position position="19"/>
    </location>
</feature>
<reference evidence="10 11" key="1">
    <citation type="journal article" date="2015" name="Nature">
        <title>rRNA introns, odd ribosomes, and small enigmatic genomes across a large radiation of phyla.</title>
        <authorList>
            <person name="Brown C.T."/>
            <person name="Hug L.A."/>
            <person name="Thomas B.C."/>
            <person name="Sharon I."/>
            <person name="Castelle C.J."/>
            <person name="Singh A."/>
            <person name="Wilkins M.J."/>
            <person name="Williams K.H."/>
            <person name="Banfield J.F."/>
        </authorList>
    </citation>
    <scope>NUCLEOTIDE SEQUENCE [LARGE SCALE GENOMIC DNA]</scope>
</reference>
<evidence type="ECO:0000313" key="10">
    <source>
        <dbReference type="EMBL" id="KKR33297.1"/>
    </source>
</evidence>
<evidence type="ECO:0000256" key="2">
    <source>
        <dbReference type="ARBA" id="ARBA00022555"/>
    </source>
</evidence>
<dbReference type="PANTHER" id="PTHR17224:SF1">
    <property type="entry name" value="PEPTIDYL-TRNA HYDROLASE"/>
    <property type="match status" value="1"/>
</dbReference>
<dbReference type="GO" id="GO:0072344">
    <property type="term" value="P:rescue of stalled ribosome"/>
    <property type="evidence" value="ECO:0007669"/>
    <property type="project" value="UniProtKB-UniRule"/>
</dbReference>
<keyword evidence="4 7" id="KW-0694">RNA-binding</keyword>
<dbReference type="PROSITE" id="PS01195">
    <property type="entry name" value="PEPT_TRNA_HYDROL_1"/>
    <property type="match status" value="1"/>
</dbReference>
<gene>
    <name evidence="7" type="primary">pth</name>
    <name evidence="10" type="ORF">UT63_C0019G0019</name>
</gene>
<keyword evidence="3 7" id="KW-0378">Hydrolase</keyword>
<dbReference type="InterPro" id="IPR018171">
    <property type="entry name" value="Pept_tRNA_hydro_CS"/>
</dbReference>
<dbReference type="GO" id="GO:0005737">
    <property type="term" value="C:cytoplasm"/>
    <property type="evidence" value="ECO:0007669"/>
    <property type="project" value="UniProtKB-SubCell"/>
</dbReference>
<comment type="catalytic activity">
    <reaction evidence="7 8">
        <text>an N-acyl-L-alpha-aminoacyl-tRNA + H2O = an N-acyl-L-amino acid + a tRNA + H(+)</text>
        <dbReference type="Rhea" id="RHEA:54448"/>
        <dbReference type="Rhea" id="RHEA-COMP:10123"/>
        <dbReference type="Rhea" id="RHEA-COMP:13883"/>
        <dbReference type="ChEBI" id="CHEBI:15377"/>
        <dbReference type="ChEBI" id="CHEBI:15378"/>
        <dbReference type="ChEBI" id="CHEBI:59874"/>
        <dbReference type="ChEBI" id="CHEBI:78442"/>
        <dbReference type="ChEBI" id="CHEBI:138191"/>
        <dbReference type="EC" id="3.1.1.29"/>
    </reaction>
</comment>
<comment type="subcellular location">
    <subcellularLocation>
        <location evidence="7">Cytoplasm</location>
    </subcellularLocation>
</comment>
<dbReference type="Pfam" id="PF01195">
    <property type="entry name" value="Pept_tRNA_hydro"/>
    <property type="match status" value="1"/>
</dbReference>
<comment type="caution">
    <text evidence="10">The sequence shown here is derived from an EMBL/GenBank/DDBJ whole genome shotgun (WGS) entry which is preliminary data.</text>
</comment>
<dbReference type="GO" id="GO:0000049">
    <property type="term" value="F:tRNA binding"/>
    <property type="evidence" value="ECO:0007669"/>
    <property type="project" value="UniProtKB-UniRule"/>
</dbReference>
<proteinExistence type="inferred from homology"/>
<evidence type="ECO:0000256" key="9">
    <source>
        <dbReference type="RuleBase" id="RU004320"/>
    </source>
</evidence>
<feature type="site" description="Stabilizes the basic form of H active site to accept a proton" evidence="7">
    <location>
        <position position="92"/>
    </location>
</feature>
<comment type="similarity">
    <text evidence="5 7 9">Belongs to the PTH family.</text>
</comment>
<dbReference type="NCBIfam" id="TIGR00447">
    <property type="entry name" value="pth"/>
    <property type="match status" value="1"/>
</dbReference>
<comment type="subunit">
    <text evidence="7">Monomer.</text>
</comment>
<name>A0A0G0T643_9BACT</name>
<dbReference type="GO" id="GO:0006515">
    <property type="term" value="P:protein quality control for misfolded or incompletely synthesized proteins"/>
    <property type="evidence" value="ECO:0007669"/>
    <property type="project" value="UniProtKB-UniRule"/>
</dbReference>
<evidence type="ECO:0000256" key="8">
    <source>
        <dbReference type="RuleBase" id="RU000673"/>
    </source>
</evidence>
<feature type="binding site" evidence="7">
    <location>
        <position position="65"/>
    </location>
    <ligand>
        <name>tRNA</name>
        <dbReference type="ChEBI" id="CHEBI:17843"/>
    </ligand>
</feature>
<evidence type="ECO:0000256" key="3">
    <source>
        <dbReference type="ARBA" id="ARBA00022801"/>
    </source>
</evidence>
<dbReference type="InterPro" id="IPR036416">
    <property type="entry name" value="Pept_tRNA_hydro_sf"/>
</dbReference>
<evidence type="ECO:0000313" key="11">
    <source>
        <dbReference type="Proteomes" id="UP000034539"/>
    </source>
</evidence>
<sequence>MKLIVGLGNPGVKYESTRHNIGFMVIDELLNDLTPKKKSVWTNENKYQGKMVRIDDLLLLKPQTYMNRSGGSVALVKNFYKIEFEDIIVLNDDIDLPLGKIRIRKGGASAGHNGVKSIIDHLASPEFIRVRFGIGRGMLSLGKSDAKNMHRQSVEQYVVSLFYENEAGEARKMIKRGVEAVETLLKDGLEKAMNKFN</sequence>
<keyword evidence="7" id="KW-0963">Cytoplasm</keyword>
<dbReference type="PANTHER" id="PTHR17224">
    <property type="entry name" value="PEPTIDYL-TRNA HYDROLASE"/>
    <property type="match status" value="1"/>
</dbReference>
<comment type="function">
    <text evidence="7">Hydrolyzes ribosome-free peptidyl-tRNAs (with 1 or more amino acids incorporated), which drop off the ribosome during protein synthesis, or as a result of ribosome stalling.</text>
</comment>
<dbReference type="Gene3D" id="3.40.50.1470">
    <property type="entry name" value="Peptidyl-tRNA hydrolase"/>
    <property type="match status" value="1"/>
</dbReference>
<feature type="site" description="Discriminates between blocked and unblocked aminoacyl-tRNA" evidence="7">
    <location>
        <position position="9"/>
    </location>
</feature>
<dbReference type="HAMAP" id="MF_00083">
    <property type="entry name" value="Pept_tRNA_hydro_bact"/>
    <property type="match status" value="1"/>
</dbReference>
<dbReference type="GO" id="GO:0004045">
    <property type="term" value="F:peptidyl-tRNA hydrolase activity"/>
    <property type="evidence" value="ECO:0007669"/>
    <property type="project" value="UniProtKB-UniRule"/>
</dbReference>
<evidence type="ECO:0000256" key="5">
    <source>
        <dbReference type="ARBA" id="ARBA00038063"/>
    </source>
</evidence>